<dbReference type="AlphaFoldDB" id="A0A7M5VCC0"/>
<organism evidence="2 3">
    <name type="scientific">Clytia hemisphaerica</name>
    <dbReference type="NCBI Taxonomy" id="252671"/>
    <lineage>
        <taxon>Eukaryota</taxon>
        <taxon>Metazoa</taxon>
        <taxon>Cnidaria</taxon>
        <taxon>Hydrozoa</taxon>
        <taxon>Hydroidolina</taxon>
        <taxon>Leptothecata</taxon>
        <taxon>Obeliida</taxon>
        <taxon>Clytiidae</taxon>
        <taxon>Clytia</taxon>
    </lineage>
</organism>
<name>A0A7M5VCC0_9CNID</name>
<feature type="compositionally biased region" description="Polar residues" evidence="1">
    <location>
        <begin position="93"/>
        <end position="122"/>
    </location>
</feature>
<sequence>MPSDEICRLRGPGTLPEIKHMLSSFSREEIFKFDLFSVSFRNFFMKKEAMTYKVNYANSVSILKVPQASFCLACLFLAPKTRTQKTYAPPCGSYSSSPIQPTLLPTTDTPKGQPTTPTPRET</sequence>
<evidence type="ECO:0000313" key="3">
    <source>
        <dbReference type="Proteomes" id="UP000594262"/>
    </source>
</evidence>
<dbReference type="Proteomes" id="UP000594262">
    <property type="component" value="Unplaced"/>
</dbReference>
<feature type="region of interest" description="Disordered" evidence="1">
    <location>
        <begin position="86"/>
        <end position="122"/>
    </location>
</feature>
<reference evidence="2" key="1">
    <citation type="submission" date="2021-01" db="UniProtKB">
        <authorList>
            <consortium name="EnsemblMetazoa"/>
        </authorList>
    </citation>
    <scope>IDENTIFICATION</scope>
</reference>
<dbReference type="EnsemblMetazoa" id="CLYHEMT011612.1">
    <property type="protein sequence ID" value="CLYHEMP011612.1"/>
    <property type="gene ID" value="CLYHEMG011612"/>
</dbReference>
<proteinExistence type="predicted"/>
<evidence type="ECO:0000313" key="2">
    <source>
        <dbReference type="EnsemblMetazoa" id="CLYHEMP011612.1"/>
    </source>
</evidence>
<keyword evidence="3" id="KW-1185">Reference proteome</keyword>
<accession>A0A7M5VCC0</accession>
<evidence type="ECO:0000256" key="1">
    <source>
        <dbReference type="SAM" id="MobiDB-lite"/>
    </source>
</evidence>
<protein>
    <submittedName>
        <fullName evidence="2">Uncharacterized protein</fullName>
    </submittedName>
</protein>